<proteinExistence type="inferred from homology"/>
<reference evidence="7 8" key="1">
    <citation type="journal article" date="2015" name="Mol. Plant Microbe Interact.">
        <title>Genome, transcriptome, and functional analyses of Penicillium expansum provide new insights into secondary metabolism and pathogenicity.</title>
        <authorList>
            <person name="Ballester A.R."/>
            <person name="Marcet-Houben M."/>
            <person name="Levin E."/>
            <person name="Sela N."/>
            <person name="Selma-Lazaro C."/>
            <person name="Carmona L."/>
            <person name="Wisniewski M."/>
            <person name="Droby S."/>
            <person name="Gonzalez-Candelas L."/>
            <person name="Gabaldon T."/>
        </authorList>
    </citation>
    <scope>NUCLEOTIDE SEQUENCE [LARGE SCALE GENOMIC DNA]</scope>
    <source>
        <strain evidence="7 8">MD-8</strain>
    </source>
</reference>
<dbReference type="GeneID" id="27677825"/>
<accession>A0A0A2J429</accession>
<keyword evidence="5 6" id="KW-0472">Membrane</keyword>
<evidence type="ECO:0000256" key="6">
    <source>
        <dbReference type="SAM" id="Phobius"/>
    </source>
</evidence>
<name>A0A0A2J429_PENEN</name>
<dbReference type="VEuPathDB" id="FungiDB:PEXP_045850"/>
<keyword evidence="8" id="KW-1185">Reference proteome</keyword>
<dbReference type="GO" id="GO:0030134">
    <property type="term" value="C:COPII-coated ER to Golgi transport vesicle"/>
    <property type="evidence" value="ECO:0007669"/>
    <property type="project" value="TreeGrafter"/>
</dbReference>
<dbReference type="GO" id="GO:0097020">
    <property type="term" value="F:COPII receptor activity"/>
    <property type="evidence" value="ECO:0007669"/>
    <property type="project" value="InterPro"/>
</dbReference>
<dbReference type="GO" id="GO:0000139">
    <property type="term" value="C:Golgi membrane"/>
    <property type="evidence" value="ECO:0007669"/>
    <property type="project" value="TreeGrafter"/>
</dbReference>
<dbReference type="AlphaFoldDB" id="A0A0A2J429"/>
<comment type="caution">
    <text evidence="7">The sequence shown here is derived from an EMBL/GenBank/DDBJ whole genome shotgun (WGS) entry which is preliminary data.</text>
</comment>
<evidence type="ECO:0000256" key="5">
    <source>
        <dbReference type="ARBA" id="ARBA00023136"/>
    </source>
</evidence>
<evidence type="ECO:0000313" key="8">
    <source>
        <dbReference type="Proteomes" id="UP000030143"/>
    </source>
</evidence>
<dbReference type="OrthoDB" id="28257at2759"/>
<dbReference type="HOGENOM" id="CLU_058268_0_0_1"/>
<comment type="subcellular location">
    <subcellularLocation>
        <location evidence="1">Membrane</location>
        <topology evidence="1">Multi-pass membrane protein</topology>
    </subcellularLocation>
</comment>
<dbReference type="PhylomeDB" id="A0A0A2J429"/>
<evidence type="ECO:0000313" key="7">
    <source>
        <dbReference type="EMBL" id="KGO49433.1"/>
    </source>
</evidence>
<feature type="transmembrane region" description="Helical" evidence="6">
    <location>
        <begin position="6"/>
        <end position="27"/>
    </location>
</feature>
<dbReference type="GO" id="GO:0006888">
    <property type="term" value="P:endoplasmic reticulum to Golgi vesicle-mediated transport"/>
    <property type="evidence" value="ECO:0007669"/>
    <property type="project" value="InterPro"/>
</dbReference>
<gene>
    <name evidence="7" type="ORF">PEX2_051310</name>
</gene>
<organism evidence="7 8">
    <name type="scientific">Penicillium expansum</name>
    <name type="common">Blue mold rot fungus</name>
    <dbReference type="NCBI Taxonomy" id="27334"/>
    <lineage>
        <taxon>Eukaryota</taxon>
        <taxon>Fungi</taxon>
        <taxon>Dikarya</taxon>
        <taxon>Ascomycota</taxon>
        <taxon>Pezizomycotina</taxon>
        <taxon>Eurotiomycetes</taxon>
        <taxon>Eurotiomycetidae</taxon>
        <taxon>Eurotiales</taxon>
        <taxon>Aspergillaceae</taxon>
        <taxon>Penicillium</taxon>
    </lineage>
</organism>
<comment type="similarity">
    <text evidence="2">Belongs to the SVP26 family.</text>
</comment>
<feature type="transmembrane region" description="Helical" evidence="6">
    <location>
        <begin position="161"/>
        <end position="182"/>
    </location>
</feature>
<evidence type="ECO:0000256" key="2">
    <source>
        <dbReference type="ARBA" id="ARBA00008096"/>
    </source>
</evidence>
<evidence type="ECO:0000256" key="4">
    <source>
        <dbReference type="ARBA" id="ARBA00022989"/>
    </source>
</evidence>
<evidence type="ECO:0000256" key="3">
    <source>
        <dbReference type="ARBA" id="ARBA00022692"/>
    </source>
</evidence>
<evidence type="ECO:0000256" key="1">
    <source>
        <dbReference type="ARBA" id="ARBA00004141"/>
    </source>
</evidence>
<dbReference type="PANTHER" id="PTHR13144:SF0">
    <property type="entry name" value="PROTEIN TEX261"/>
    <property type="match status" value="1"/>
</dbReference>
<dbReference type="PANTHER" id="PTHR13144">
    <property type="entry name" value="TEX261 PROTEIN"/>
    <property type="match status" value="1"/>
</dbReference>
<feature type="transmembrane region" description="Helical" evidence="6">
    <location>
        <begin position="67"/>
        <end position="94"/>
    </location>
</feature>
<dbReference type="RefSeq" id="XP_016592846.1">
    <property type="nucleotide sequence ID" value="XM_016742406.1"/>
</dbReference>
<keyword evidence="3 6" id="KW-0812">Transmembrane</keyword>
<dbReference type="Pfam" id="PF04148">
    <property type="entry name" value="Erv26"/>
    <property type="match status" value="2"/>
</dbReference>
<dbReference type="STRING" id="27334.A0A0A2J429"/>
<keyword evidence="4 6" id="KW-1133">Transmembrane helix</keyword>
<sequence length="245" mass="27278">MWILPLVGYLGVVVGFAFLTLAIGMELHGILTTMEKLTFETPASGLYYLSELVEEHTVLARRVLSRLIYGIIAIQVLLMIIDRFPVSLCLLSIGSHVVYASNLRRFPVVKLSDPLFLLSCLLVGLNHWLWFRHFSKPLPPSNNWRQPYGVNYDEMPSFSEVASYFGLCVWLVPFALFVSLSAGENVLPSMGSEYATGAKPTGLGPSDGKSKNKGMAKALVDGVRDWTSETGEVMGLWRGERTKRF</sequence>
<protein>
    <submittedName>
        <fullName evidence="7">Transmembrane adaptor Erv26</fullName>
    </submittedName>
</protein>
<feature type="transmembrane region" description="Helical" evidence="6">
    <location>
        <begin position="114"/>
        <end position="131"/>
    </location>
</feature>
<dbReference type="Proteomes" id="UP000030143">
    <property type="component" value="Unassembled WGS sequence"/>
</dbReference>
<dbReference type="InterPro" id="IPR007277">
    <property type="entry name" value="Svp26/Tex261"/>
</dbReference>
<dbReference type="EMBL" id="JQFZ01000380">
    <property type="protein sequence ID" value="KGO49433.1"/>
    <property type="molecule type" value="Genomic_DNA"/>
</dbReference>
<dbReference type="GO" id="GO:0005789">
    <property type="term" value="C:endoplasmic reticulum membrane"/>
    <property type="evidence" value="ECO:0007669"/>
    <property type="project" value="TreeGrafter"/>
</dbReference>